<evidence type="ECO:0000313" key="1">
    <source>
        <dbReference type="EMBL" id="ARQ10817.1"/>
    </source>
</evidence>
<dbReference type="Proteomes" id="UP000194159">
    <property type="component" value="Chromosome"/>
</dbReference>
<dbReference type="AlphaFoldDB" id="A0AAN1BI39"/>
<protein>
    <submittedName>
        <fullName evidence="1">Uncharacterized protein</fullName>
    </submittedName>
</protein>
<dbReference type="EMBL" id="CP020906">
    <property type="protein sequence ID" value="ARQ10817.1"/>
    <property type="molecule type" value="Genomic_DNA"/>
</dbReference>
<evidence type="ECO:0000313" key="2">
    <source>
        <dbReference type="Proteomes" id="UP000194159"/>
    </source>
</evidence>
<sequence>MPVQLSLMPVTIPHPVIEALPPAVERLGHMMVSLLIAVDGTFEILEAGVASQDVGIVALAVA</sequence>
<reference evidence="1 2" key="1">
    <citation type="submission" date="2017-04" db="EMBL/GenBank/DDBJ databases">
        <title>Complete genome sequences of Rhizobium genomic linages associated to common bean (phaseolus vulgaris).</title>
        <authorList>
            <person name="Santamaria R.I."/>
            <person name="Bustos P."/>
            <person name="Perez-Carrascal O."/>
            <person name="Martinez-Flores I."/>
            <person name="Juarez S."/>
            <person name="Lozano L."/>
            <person name="Miranda F."/>
            <person name="Vinuesa P."/>
            <person name="Martinez-Romero E."/>
            <person name="Cevallos M.A."/>
            <person name="Romero D."/>
            <person name="Davila G."/>
            <person name="Gonzalez V."/>
        </authorList>
    </citation>
    <scope>NUCLEOTIDE SEQUENCE [LARGE SCALE GENOMIC DNA]</scope>
    <source>
        <strain evidence="1 2">NXC12</strain>
    </source>
</reference>
<accession>A0AAN1BI39</accession>
<proteinExistence type="predicted"/>
<name>A0AAN1BI39_RHIET</name>
<gene>
    <name evidence="1" type="ORF">NXC12_CH02813</name>
</gene>
<organism evidence="1 2">
    <name type="scientific">Rhizobium etli</name>
    <dbReference type="NCBI Taxonomy" id="29449"/>
    <lineage>
        <taxon>Bacteria</taxon>
        <taxon>Pseudomonadati</taxon>
        <taxon>Pseudomonadota</taxon>
        <taxon>Alphaproteobacteria</taxon>
        <taxon>Hyphomicrobiales</taxon>
        <taxon>Rhizobiaceae</taxon>
        <taxon>Rhizobium/Agrobacterium group</taxon>
        <taxon>Rhizobium</taxon>
    </lineage>
</organism>